<proteinExistence type="inferred from homology"/>
<evidence type="ECO:0000313" key="4">
    <source>
        <dbReference type="EMBL" id="SIO61319.1"/>
    </source>
</evidence>
<dbReference type="CDD" id="cd05233">
    <property type="entry name" value="SDR_c"/>
    <property type="match status" value="1"/>
</dbReference>
<dbReference type="Pfam" id="PF00106">
    <property type="entry name" value="adh_short"/>
    <property type="match status" value="1"/>
</dbReference>
<dbReference type="SUPFAM" id="SSF51735">
    <property type="entry name" value="NAD(P)-binding Rossmann-fold domains"/>
    <property type="match status" value="1"/>
</dbReference>
<dbReference type="EMBL" id="FSRU01000002">
    <property type="protein sequence ID" value="SIO61319.1"/>
    <property type="molecule type" value="Genomic_DNA"/>
</dbReference>
<dbReference type="PANTHER" id="PTHR43669:SF3">
    <property type="entry name" value="ALCOHOL DEHYDROGENASE, PUTATIVE (AFU_ORTHOLOGUE AFUA_3G03445)-RELATED"/>
    <property type="match status" value="1"/>
</dbReference>
<dbReference type="PRINTS" id="PR00080">
    <property type="entry name" value="SDRFAMILY"/>
</dbReference>
<dbReference type="InterPro" id="IPR002347">
    <property type="entry name" value="SDR_fam"/>
</dbReference>
<dbReference type="PANTHER" id="PTHR43669">
    <property type="entry name" value="5-KETO-D-GLUCONATE 5-REDUCTASE"/>
    <property type="match status" value="1"/>
</dbReference>
<gene>
    <name evidence="4" type="ORF">SAMN05444165_5198</name>
</gene>
<comment type="similarity">
    <text evidence="1 3">Belongs to the short-chain dehydrogenases/reductases (SDR) family.</text>
</comment>
<keyword evidence="5" id="KW-1185">Reference proteome</keyword>
<dbReference type="OrthoDB" id="9794387at2"/>
<dbReference type="Proteomes" id="UP000185151">
    <property type="component" value="Unassembled WGS sequence"/>
</dbReference>
<protein>
    <submittedName>
        <fullName evidence="4">Short-chain dehydrogenase</fullName>
    </submittedName>
</protein>
<accession>A0A1N6KXS2</accession>
<evidence type="ECO:0000256" key="2">
    <source>
        <dbReference type="ARBA" id="ARBA00023002"/>
    </source>
</evidence>
<keyword evidence="2" id="KW-0560">Oxidoreductase</keyword>
<dbReference type="InterPro" id="IPR036291">
    <property type="entry name" value="NAD(P)-bd_dom_sf"/>
</dbReference>
<name>A0A1N6KXS2_9BURK</name>
<dbReference type="GO" id="GO:0016491">
    <property type="term" value="F:oxidoreductase activity"/>
    <property type="evidence" value="ECO:0007669"/>
    <property type="project" value="UniProtKB-KW"/>
</dbReference>
<evidence type="ECO:0000256" key="3">
    <source>
        <dbReference type="RuleBase" id="RU000363"/>
    </source>
</evidence>
<dbReference type="PRINTS" id="PR00081">
    <property type="entry name" value="GDHRDH"/>
</dbReference>
<dbReference type="AlphaFoldDB" id="A0A1N6KXS2"/>
<sequence length="248" mass="25869">MKRTPKTLHGIRVALTGGTSGLGLALLDELLARGASVAFVARHERRVAEVAAARSRVAGIVGDIADKQDIYPLATQISGLLGGVDVLVNNASALGPVPLALLADTECEDFETALATNLLGPFRLTRALLGSLTAAARERGGAVVLNVSSDAAIEPYPTWGAYGASKAALRHLSRIWDKELAAQRVRVLSLDPGDMDTPLHALAAPGDDPATLKRPAEAAREFSDAIEAALQALRQATTETTNVDGVRA</sequence>
<dbReference type="Gene3D" id="3.40.50.720">
    <property type="entry name" value="NAD(P)-binding Rossmann-like Domain"/>
    <property type="match status" value="1"/>
</dbReference>
<reference evidence="4 5" key="1">
    <citation type="submission" date="2016-11" db="EMBL/GenBank/DDBJ databases">
        <authorList>
            <person name="Jaros S."/>
            <person name="Januszkiewicz K."/>
            <person name="Wedrychowicz H."/>
        </authorList>
    </citation>
    <scope>NUCLEOTIDE SEQUENCE [LARGE SCALE GENOMIC DNA]</scope>
    <source>
        <strain evidence="4 5">GAS95</strain>
    </source>
</reference>
<dbReference type="RefSeq" id="WP_074300220.1">
    <property type="nucleotide sequence ID" value="NZ_FSRU01000002.1"/>
</dbReference>
<evidence type="ECO:0000313" key="5">
    <source>
        <dbReference type="Proteomes" id="UP000185151"/>
    </source>
</evidence>
<evidence type="ECO:0000256" key="1">
    <source>
        <dbReference type="ARBA" id="ARBA00006484"/>
    </source>
</evidence>
<organism evidence="4 5">
    <name type="scientific">Paraburkholderia phenazinium</name>
    <dbReference type="NCBI Taxonomy" id="60549"/>
    <lineage>
        <taxon>Bacteria</taxon>
        <taxon>Pseudomonadati</taxon>
        <taxon>Pseudomonadota</taxon>
        <taxon>Betaproteobacteria</taxon>
        <taxon>Burkholderiales</taxon>
        <taxon>Burkholderiaceae</taxon>
        <taxon>Paraburkholderia</taxon>
    </lineage>
</organism>